<dbReference type="Gene3D" id="2.60.40.10">
    <property type="entry name" value="Immunoglobulins"/>
    <property type="match status" value="1"/>
</dbReference>
<dbReference type="SUPFAM" id="SSF52279">
    <property type="entry name" value="Beta-D-glucan exohydrolase, C-terminal domain"/>
    <property type="match status" value="1"/>
</dbReference>
<dbReference type="GO" id="GO:0016787">
    <property type="term" value="F:hydrolase activity"/>
    <property type="evidence" value="ECO:0007669"/>
    <property type="project" value="UniProtKB-KW"/>
</dbReference>
<dbReference type="SUPFAM" id="SSF51445">
    <property type="entry name" value="(Trans)glycosidases"/>
    <property type="match status" value="1"/>
</dbReference>
<dbReference type="InterPro" id="IPR001764">
    <property type="entry name" value="Glyco_hydro_3_N"/>
</dbReference>
<organism evidence="4 5">
    <name type="scientific">Bacteroides difficilis</name>
    <dbReference type="NCBI Taxonomy" id="2763021"/>
    <lineage>
        <taxon>Bacteria</taxon>
        <taxon>Pseudomonadati</taxon>
        <taxon>Bacteroidota</taxon>
        <taxon>Bacteroidia</taxon>
        <taxon>Bacteroidales</taxon>
        <taxon>Bacteroidaceae</taxon>
        <taxon>Bacteroides</taxon>
    </lineage>
</organism>
<sequence length="859" mass="94793">MRKITLWTCLLLSSFANIQLQAQTLPYKNPTLSTEERVQDLLGRMTLEEKVAQLRHIHSENVFDGQKLNKEKVKTFCQNMSFGFVEGLPLYSENCRDNFMKLQRYMVEETRLGIPVIITTEALHGMAQDGATIFPQNIALGSTFNPELAYRKSCAISEELHTAGIRQVLAPCIDVVRDLRWGRVEESYGEDPWLCAQMGIAETKGYLNNHISPMLKHYGAHGAPVGGLNLASVDCGVRDLIDIYLKPFEMIVKGTNVKAIMSSYNSRDRIPNSASKFLMTELLRDRWGFKGLVYSDWAAVAMLKSFHHVAEDKETAAILALTAGLDVEASSNCYPALVEAVRQGRCSMVVIDQAVSRVLQVKIELGLFENPYHTDGLAGTIHDSKKIKLAREIADESTVLLKNKGGLLPLDINKLGSIAVIGPNADQVQFGDYSWSKDNKDGVTPLQGIKEWVGNKIKVNYAYGCDLVSMDTSRIDEAVRIARQSDVVILCCGSSSTRFIRPTSIPSTTGEGIDLHDISLTGCQSQLIQAVSATGKPIVLVLVAGKPFAIPWEKDNIPAILAQWYAGEQAGSSLADILFGKVNPSGKLNFSFPKSTGHLPAYYNHLPSDKGYYKKPGCYGKPGRDYVFSSPTPLWAFGHGLSYTTFNYETAKTDKQQYKETDTIQVSVQIKNTGEFPGKEVVQVYVRDLVSSVVTPVRQLKAFSKPLLAPGETKEIVLHIPTSELALTDEQGNRFFEPGSFKIEIGTASDDIRHTLYITVGDCTSSKITVDKVVPVRKKPVGKEIKISGIVRDVQATPIENVSICSAYTGKELAITDKKGTYTLKALSDDQLIFKCKGYELETIDIKDNKNINVKLGSK</sequence>
<feature type="domain" description="Fibronectin type III-like" evidence="3">
    <location>
        <begin position="680"/>
        <end position="749"/>
    </location>
</feature>
<dbReference type="PANTHER" id="PTHR30620:SF123">
    <property type="entry name" value="BETA-XYLOSIDASE"/>
    <property type="match status" value="1"/>
</dbReference>
<accession>A0ABR7C6C5</accession>
<dbReference type="Gene3D" id="3.20.20.300">
    <property type="entry name" value="Glycoside hydrolase, family 3, N-terminal domain"/>
    <property type="match status" value="1"/>
</dbReference>
<dbReference type="RefSeq" id="WP_186966157.1">
    <property type="nucleotide sequence ID" value="NZ_JACOOE010000001.1"/>
</dbReference>
<dbReference type="Gene3D" id="3.40.50.1700">
    <property type="entry name" value="Glycoside hydrolase family 3 C-terminal domain"/>
    <property type="match status" value="1"/>
</dbReference>
<evidence type="ECO:0000256" key="2">
    <source>
        <dbReference type="SAM" id="SignalP"/>
    </source>
</evidence>
<dbReference type="Proteomes" id="UP000600600">
    <property type="component" value="Unassembled WGS sequence"/>
</dbReference>
<evidence type="ECO:0000256" key="1">
    <source>
        <dbReference type="ARBA" id="ARBA00022801"/>
    </source>
</evidence>
<dbReference type="SMART" id="SM01217">
    <property type="entry name" value="Fn3_like"/>
    <property type="match status" value="1"/>
</dbReference>
<dbReference type="EMBL" id="JACOOE010000001">
    <property type="protein sequence ID" value="MBC5603350.1"/>
    <property type="molecule type" value="Genomic_DNA"/>
</dbReference>
<dbReference type="InterPro" id="IPR051915">
    <property type="entry name" value="Cellulose_Degrad_GH3"/>
</dbReference>
<name>A0ABR7C6C5_9BACE</name>
<dbReference type="InterPro" id="IPR026891">
    <property type="entry name" value="Fn3-like"/>
</dbReference>
<evidence type="ECO:0000313" key="5">
    <source>
        <dbReference type="Proteomes" id="UP000600600"/>
    </source>
</evidence>
<dbReference type="InterPro" id="IPR017853">
    <property type="entry name" value="GH"/>
</dbReference>
<dbReference type="Pfam" id="PF01915">
    <property type="entry name" value="Glyco_hydro_3_C"/>
    <property type="match status" value="1"/>
</dbReference>
<keyword evidence="5" id="KW-1185">Reference proteome</keyword>
<evidence type="ECO:0000313" key="4">
    <source>
        <dbReference type="EMBL" id="MBC5603350.1"/>
    </source>
</evidence>
<protein>
    <submittedName>
        <fullName evidence="4">Glycoside hydrolase family 3 C-terminal domain-containing protein</fullName>
    </submittedName>
</protein>
<dbReference type="InterPro" id="IPR036881">
    <property type="entry name" value="Glyco_hydro_3_C_sf"/>
</dbReference>
<dbReference type="InterPro" id="IPR013783">
    <property type="entry name" value="Ig-like_fold"/>
</dbReference>
<dbReference type="SUPFAM" id="SSF49464">
    <property type="entry name" value="Carboxypeptidase regulatory domain-like"/>
    <property type="match status" value="1"/>
</dbReference>
<dbReference type="InterPro" id="IPR008969">
    <property type="entry name" value="CarboxyPept-like_regulatory"/>
</dbReference>
<feature type="signal peptide" evidence="2">
    <location>
        <begin position="1"/>
        <end position="22"/>
    </location>
</feature>
<comment type="caution">
    <text evidence="4">The sequence shown here is derived from an EMBL/GenBank/DDBJ whole genome shotgun (WGS) entry which is preliminary data.</text>
</comment>
<dbReference type="PRINTS" id="PR00133">
    <property type="entry name" value="GLHYDRLASE3"/>
</dbReference>
<keyword evidence="1 4" id="KW-0378">Hydrolase</keyword>
<dbReference type="PANTHER" id="PTHR30620">
    <property type="entry name" value="PERIPLASMIC BETA-GLUCOSIDASE-RELATED"/>
    <property type="match status" value="1"/>
</dbReference>
<dbReference type="InterPro" id="IPR036962">
    <property type="entry name" value="Glyco_hydro_3_N_sf"/>
</dbReference>
<reference evidence="4 5" key="1">
    <citation type="submission" date="2020-08" db="EMBL/GenBank/DDBJ databases">
        <title>Genome public.</title>
        <authorList>
            <person name="Liu C."/>
            <person name="Sun Q."/>
        </authorList>
    </citation>
    <scope>NUCLEOTIDE SEQUENCE [LARGE SCALE GENOMIC DNA]</scope>
    <source>
        <strain evidence="4 5">M27</strain>
    </source>
</reference>
<proteinExistence type="predicted"/>
<keyword evidence="2" id="KW-0732">Signal</keyword>
<dbReference type="Pfam" id="PF00933">
    <property type="entry name" value="Glyco_hydro_3"/>
    <property type="match status" value="1"/>
</dbReference>
<gene>
    <name evidence="4" type="ORF">H8S67_01495</name>
</gene>
<dbReference type="Pfam" id="PF14310">
    <property type="entry name" value="Fn3-like"/>
    <property type="match status" value="1"/>
</dbReference>
<dbReference type="InterPro" id="IPR002772">
    <property type="entry name" value="Glyco_hydro_3_C"/>
</dbReference>
<evidence type="ECO:0000259" key="3">
    <source>
        <dbReference type="SMART" id="SM01217"/>
    </source>
</evidence>
<feature type="chain" id="PRO_5047209373" evidence="2">
    <location>
        <begin position="23"/>
        <end position="859"/>
    </location>
</feature>